<gene>
    <name evidence="7" type="ORF">D5R40_18275</name>
</gene>
<dbReference type="Proteomes" id="UP000269154">
    <property type="component" value="Unassembled WGS sequence"/>
</dbReference>
<proteinExistence type="inferred from homology"/>
<keyword evidence="3" id="KW-0238">DNA-binding</keyword>
<dbReference type="GO" id="GO:0032196">
    <property type="term" value="P:transposition"/>
    <property type="evidence" value="ECO:0007669"/>
    <property type="project" value="UniProtKB-KW"/>
</dbReference>
<name>A0A3N6P9Q6_9CYAN</name>
<dbReference type="EMBL" id="RCBY01000107">
    <property type="protein sequence ID" value="RQH37937.1"/>
    <property type="molecule type" value="Genomic_DNA"/>
</dbReference>
<reference evidence="7 8" key="1">
    <citation type="journal article" date="2018" name="ACS Chem. Biol.">
        <title>Ketoreductase domain dysfunction expands chemodiversity: malyngamide biosynthesis in the cyanobacterium Okeania hirsuta.</title>
        <authorList>
            <person name="Moss N.A."/>
            <person name="Leao T."/>
            <person name="Rankin M."/>
            <person name="McCullough T.M."/>
            <person name="Qu P."/>
            <person name="Korobeynikov A."/>
            <person name="Smith J.L."/>
            <person name="Gerwick L."/>
            <person name="Gerwick W.H."/>
        </authorList>
    </citation>
    <scope>NUCLEOTIDE SEQUENCE [LARGE SCALE GENOMIC DNA]</scope>
    <source>
        <strain evidence="7 8">PAB10Feb10-1</strain>
    </source>
</reference>
<dbReference type="GO" id="GO:0003677">
    <property type="term" value="F:DNA binding"/>
    <property type="evidence" value="ECO:0007669"/>
    <property type="project" value="UniProtKB-KW"/>
</dbReference>
<evidence type="ECO:0000259" key="5">
    <source>
        <dbReference type="Pfam" id="PF01385"/>
    </source>
</evidence>
<evidence type="ECO:0000313" key="7">
    <source>
        <dbReference type="EMBL" id="RQH37937.1"/>
    </source>
</evidence>
<dbReference type="RefSeq" id="WP_124147610.1">
    <property type="nucleotide sequence ID" value="NZ_CAWOKI010000297.1"/>
</dbReference>
<dbReference type="GO" id="GO:0006310">
    <property type="term" value="P:DNA recombination"/>
    <property type="evidence" value="ECO:0007669"/>
    <property type="project" value="UniProtKB-KW"/>
</dbReference>
<dbReference type="Pfam" id="PF01385">
    <property type="entry name" value="OrfB_IS605"/>
    <property type="match status" value="1"/>
</dbReference>
<evidence type="ECO:0000256" key="1">
    <source>
        <dbReference type="ARBA" id="ARBA00008761"/>
    </source>
</evidence>
<dbReference type="InterPro" id="IPR001959">
    <property type="entry name" value="Transposase"/>
</dbReference>
<comment type="similarity">
    <text evidence="1">In the C-terminal section; belongs to the transposase 35 family.</text>
</comment>
<keyword evidence="8" id="KW-1185">Reference proteome</keyword>
<sequence>MDHGVGNWLTWVSNVGTSLIVDGKYLKSVNQWYHKQIATIKDNKPQGFWSKKLANITEKRNRKMRDAVNKATRLVINNCLENGIGRIVFGWNKGQKNAINIGAKNNQKFVQIPTAKLKERISKLWELYGIDFIATEESYTSQVSFLDDDFLPNYGEKPERWKPSGKRVQRGLYQTKNGLSLNADVNGAANILKKVATTLEFSLEGVSRGMAMCAGIFTNYIMSG</sequence>
<keyword evidence="4" id="KW-0233">DNA recombination</keyword>
<dbReference type="NCBIfam" id="TIGR01766">
    <property type="entry name" value="IS200/IS605 family accessory protein TnpB-like domain"/>
    <property type="match status" value="1"/>
</dbReference>
<keyword evidence="2" id="KW-0815">Transposition</keyword>
<accession>A0A3N6P9Q6</accession>
<dbReference type="InterPro" id="IPR010095">
    <property type="entry name" value="Cas12f1-like_TNB"/>
</dbReference>
<dbReference type="NCBIfam" id="NF040570">
    <property type="entry name" value="guided_TnpB"/>
    <property type="match status" value="1"/>
</dbReference>
<organism evidence="7 8">
    <name type="scientific">Okeania hirsuta</name>
    <dbReference type="NCBI Taxonomy" id="1458930"/>
    <lineage>
        <taxon>Bacteria</taxon>
        <taxon>Bacillati</taxon>
        <taxon>Cyanobacteriota</taxon>
        <taxon>Cyanophyceae</taxon>
        <taxon>Oscillatoriophycideae</taxon>
        <taxon>Oscillatoriales</taxon>
        <taxon>Microcoleaceae</taxon>
        <taxon>Okeania</taxon>
    </lineage>
</organism>
<protein>
    <recommendedName>
        <fullName evidence="9">Transposase</fullName>
    </recommendedName>
</protein>
<evidence type="ECO:0000256" key="3">
    <source>
        <dbReference type="ARBA" id="ARBA00023125"/>
    </source>
</evidence>
<evidence type="ECO:0008006" key="9">
    <source>
        <dbReference type="Google" id="ProtNLM"/>
    </source>
</evidence>
<feature type="domain" description="Probable transposase IS891/IS1136/IS1341" evidence="5">
    <location>
        <begin position="1"/>
        <end position="90"/>
    </location>
</feature>
<dbReference type="AlphaFoldDB" id="A0A3N6P9Q6"/>
<dbReference type="OrthoDB" id="443345at2"/>
<comment type="caution">
    <text evidence="7">The sequence shown here is derived from an EMBL/GenBank/DDBJ whole genome shotgun (WGS) entry which is preliminary data.</text>
</comment>
<evidence type="ECO:0000259" key="6">
    <source>
        <dbReference type="Pfam" id="PF07282"/>
    </source>
</evidence>
<feature type="domain" description="Cas12f1-like TNB" evidence="6">
    <location>
        <begin position="116"/>
        <end position="191"/>
    </location>
</feature>
<evidence type="ECO:0000256" key="2">
    <source>
        <dbReference type="ARBA" id="ARBA00022578"/>
    </source>
</evidence>
<evidence type="ECO:0000256" key="4">
    <source>
        <dbReference type="ARBA" id="ARBA00023172"/>
    </source>
</evidence>
<dbReference type="Pfam" id="PF07282">
    <property type="entry name" value="Cas12f1-like_TNB"/>
    <property type="match status" value="1"/>
</dbReference>
<evidence type="ECO:0000313" key="8">
    <source>
        <dbReference type="Proteomes" id="UP000269154"/>
    </source>
</evidence>